<dbReference type="PRINTS" id="PR00599">
    <property type="entry name" value="MAPEPTIDASE"/>
</dbReference>
<accession>A0A9W8HSE7</accession>
<dbReference type="Proteomes" id="UP001140172">
    <property type="component" value="Unassembled WGS sequence"/>
</dbReference>
<keyword evidence="8" id="KW-0862">Zinc</keyword>
<sequence length="414" mass="46590">MADLASHTCQAADCGKPAALQCPTCAKLELPASYFCSQACFRATWATHKTAHQVGDPKATYDPFPSYAYTGSLRPSYPLSPTRPVPSEIQRPDYATDARGHSRLEQTYGNSEIPLMDEAEAERMRRVCRLGREVLDVAARMVRPGVTTDEIDRVVHEATVERGAYPSPLNYYGFPKSVCTSVNEVVCHGIPDRRPLADGDIVNIDVSLYKDGLHADLNKTYFVGNVDEQGKKLVRVTRECLQKAIDMVRPGARYRDLGAKIEEHARANGFSVVRTYCGHGVGRMFHSAPNIPHYAKNRAIGVMKKGHVFTIEPMINEGRFEDQTWRDGWTAVTVDGKRSAQFEHAILVTDEGCEVLTRRLEDSPPMRFYYSMFQISFNDEDDYEIVDEEVDTEEEYEVDDDDIPEIPHDDSYSD</sequence>
<evidence type="ECO:0000256" key="8">
    <source>
        <dbReference type="ARBA" id="ARBA00022833"/>
    </source>
</evidence>
<evidence type="ECO:0000259" key="13">
    <source>
        <dbReference type="PROSITE" id="PS52013"/>
    </source>
</evidence>
<dbReference type="InterPro" id="IPR001714">
    <property type="entry name" value="Pept_M24_MAP"/>
</dbReference>
<evidence type="ECO:0000256" key="7">
    <source>
        <dbReference type="ARBA" id="ARBA00022801"/>
    </source>
</evidence>
<dbReference type="InterPro" id="IPR000994">
    <property type="entry name" value="Pept_M24"/>
</dbReference>
<feature type="binding site" evidence="9">
    <location>
        <position position="279"/>
    </location>
    <ligand>
        <name>Zn(2+)</name>
        <dbReference type="ChEBI" id="CHEBI:29105"/>
        <label>4</label>
        <note>catalytic</note>
    </ligand>
</feature>
<dbReference type="InterPro" id="IPR031615">
    <property type="entry name" value="Zfn-C6H2"/>
</dbReference>
<keyword evidence="2 9" id="KW-0031">Aminopeptidase</keyword>
<dbReference type="PANTHER" id="PTHR43330">
    <property type="entry name" value="METHIONINE AMINOPEPTIDASE"/>
    <property type="match status" value="1"/>
</dbReference>
<dbReference type="GO" id="GO:0006508">
    <property type="term" value="P:proteolysis"/>
    <property type="evidence" value="ECO:0007669"/>
    <property type="project" value="UniProtKB-KW"/>
</dbReference>
<gene>
    <name evidence="14" type="primary">METAP1</name>
    <name evidence="14" type="ORF">GGI15_000291</name>
</gene>
<dbReference type="HAMAP" id="MF_01974">
    <property type="entry name" value="MetAP_1"/>
    <property type="match status" value="1"/>
</dbReference>
<comment type="function">
    <text evidence="9 11">Cotranslationally removes the N-terminal methionine from nascent proteins. The N-terminal methionine is often cleaved when the second residue in the primary sequence is small and uncharged (Met-Ala-, Cys, Gly, Pro, Ser, Thr, or Val).</text>
</comment>
<evidence type="ECO:0000256" key="10">
    <source>
        <dbReference type="PROSITE-ProRule" id="PRU01357"/>
    </source>
</evidence>
<dbReference type="GO" id="GO:0070006">
    <property type="term" value="F:metalloaminopeptidase activity"/>
    <property type="evidence" value="ECO:0007669"/>
    <property type="project" value="UniProtKB-UniRule"/>
</dbReference>
<feature type="binding site" evidence="9">
    <location>
        <position position="205"/>
    </location>
    <ligand>
        <name>Zn(2+)</name>
        <dbReference type="ChEBI" id="CHEBI:29105"/>
        <label>3</label>
    </ligand>
</feature>
<keyword evidence="3 9" id="KW-0963">Cytoplasm</keyword>
<feature type="binding site" evidence="9">
    <location>
        <position position="312"/>
    </location>
    <ligand>
        <name>Zn(2+)</name>
        <dbReference type="ChEBI" id="CHEBI:29105"/>
        <label>4</label>
        <note>catalytic</note>
    </ligand>
</feature>
<reference evidence="14" key="1">
    <citation type="submission" date="2022-07" db="EMBL/GenBank/DDBJ databases">
        <title>Phylogenomic reconstructions and comparative analyses of Kickxellomycotina fungi.</title>
        <authorList>
            <person name="Reynolds N.K."/>
            <person name="Stajich J.E."/>
            <person name="Barry K."/>
            <person name="Grigoriev I.V."/>
            <person name="Crous P."/>
            <person name="Smith M.E."/>
        </authorList>
    </citation>
    <scope>NUCLEOTIDE SEQUENCE</scope>
    <source>
        <strain evidence="14">BCRC 34489</strain>
    </source>
</reference>
<dbReference type="EMBL" id="JANBUM010000007">
    <property type="protein sequence ID" value="KAJ2787952.1"/>
    <property type="molecule type" value="Genomic_DNA"/>
</dbReference>
<keyword evidence="5 9" id="KW-0479">Metal-binding</keyword>
<dbReference type="PANTHER" id="PTHR43330:SF7">
    <property type="entry name" value="METHIONINE AMINOPEPTIDASE 1"/>
    <property type="match status" value="1"/>
</dbReference>
<dbReference type="NCBIfam" id="TIGR00500">
    <property type="entry name" value="met_pdase_I"/>
    <property type="match status" value="1"/>
</dbReference>
<evidence type="ECO:0000256" key="6">
    <source>
        <dbReference type="ARBA" id="ARBA00022771"/>
    </source>
</evidence>
<evidence type="ECO:0000256" key="12">
    <source>
        <dbReference type="SAM" id="MobiDB-lite"/>
    </source>
</evidence>
<dbReference type="InterPro" id="IPR002467">
    <property type="entry name" value="Pept_M24A_MAP1"/>
</dbReference>
<dbReference type="InterPro" id="IPR036005">
    <property type="entry name" value="Creatinase/aminopeptidase-like"/>
</dbReference>
<keyword evidence="15" id="KW-1185">Reference proteome</keyword>
<comment type="caution">
    <text evidence="14">The sequence shown here is derived from an EMBL/GenBank/DDBJ whole genome shotgun (WGS) entry which is preliminary data.</text>
</comment>
<dbReference type="Gene3D" id="3.90.230.10">
    <property type="entry name" value="Creatinase/methionine aminopeptidase superfamily"/>
    <property type="match status" value="1"/>
</dbReference>
<comment type="subunit">
    <text evidence="9">Associates with the 60S ribosomal subunit of the 80S translational complex.</text>
</comment>
<feature type="binding site" evidence="9">
    <location>
        <position position="216"/>
    </location>
    <ligand>
        <name>Zn(2+)</name>
        <dbReference type="ChEBI" id="CHEBI:29105"/>
        <label>3</label>
    </ligand>
</feature>
<dbReference type="FunFam" id="3.90.230.10:FF:000010">
    <property type="entry name" value="Methionine aminopeptidase"/>
    <property type="match status" value="1"/>
</dbReference>
<dbReference type="GO" id="GO:0004239">
    <property type="term" value="F:initiator methionyl aminopeptidase activity"/>
    <property type="evidence" value="ECO:0007669"/>
    <property type="project" value="UniProtKB-UniRule"/>
</dbReference>
<evidence type="ECO:0000256" key="4">
    <source>
        <dbReference type="ARBA" id="ARBA00022670"/>
    </source>
</evidence>
<dbReference type="PROSITE" id="PS00680">
    <property type="entry name" value="MAP_1"/>
    <property type="match status" value="1"/>
</dbReference>
<feature type="binding site" evidence="9">
    <location>
        <position position="343"/>
    </location>
    <ligand>
        <name>Zn(2+)</name>
        <dbReference type="ChEBI" id="CHEBI:29105"/>
        <label>4</label>
        <note>catalytic</note>
    </ligand>
</feature>
<feature type="binding site" evidence="9">
    <location>
        <position position="216"/>
    </location>
    <ligand>
        <name>Zn(2+)</name>
        <dbReference type="ChEBI" id="CHEBI:29105"/>
        <label>4</label>
        <note>catalytic</note>
    </ligand>
</feature>
<keyword evidence="7 9" id="KW-0378">Hydrolase</keyword>
<keyword evidence="6 10" id="KW-0863">Zinc-finger</keyword>
<name>A0A9W8HSE7_9FUNG</name>
<dbReference type="CDD" id="cd01086">
    <property type="entry name" value="MetAP1"/>
    <property type="match status" value="1"/>
</dbReference>
<comment type="cofactor">
    <cofactor evidence="11">
        <name>Co(2+)</name>
        <dbReference type="ChEBI" id="CHEBI:48828"/>
    </cofactor>
    <cofactor evidence="11">
        <name>Zn(2+)</name>
        <dbReference type="ChEBI" id="CHEBI:29105"/>
    </cofactor>
    <cofactor evidence="11">
        <name>Mn(2+)</name>
        <dbReference type="ChEBI" id="CHEBI:29035"/>
    </cofactor>
    <cofactor evidence="11">
        <name>Fe(2+)</name>
        <dbReference type="ChEBI" id="CHEBI:29033"/>
    </cofactor>
    <text evidence="11">Binds 2 divalent metal cations per subunit. Has a high-affinity and a low affinity metal-binding site. The true nature of the physiological cofactor is under debate. The enzyme is active with cobalt, zinc, manganese or divalent iron ions.</text>
</comment>
<dbReference type="Pfam" id="PF00557">
    <property type="entry name" value="Peptidase_M24"/>
    <property type="match status" value="1"/>
</dbReference>
<dbReference type="GO" id="GO:0005829">
    <property type="term" value="C:cytosol"/>
    <property type="evidence" value="ECO:0007669"/>
    <property type="project" value="TreeGrafter"/>
</dbReference>
<dbReference type="PROSITE" id="PS52013">
    <property type="entry name" value="ZF_C6H2"/>
    <property type="match status" value="1"/>
</dbReference>
<dbReference type="GO" id="GO:0008270">
    <property type="term" value="F:zinc ion binding"/>
    <property type="evidence" value="ECO:0007669"/>
    <property type="project" value="UniProtKB-KW"/>
</dbReference>
<feature type="binding site" evidence="9">
    <location>
        <position position="286"/>
    </location>
    <ligand>
        <name>a protein</name>
        <dbReference type="ChEBI" id="CHEBI:16541"/>
    </ligand>
    <ligandPart>
        <name>N-terminal L-methionine residue</name>
        <dbReference type="ChEBI" id="CHEBI:64731"/>
    </ligandPart>
</feature>
<proteinExistence type="inferred from homology"/>
<keyword evidence="4 9" id="KW-0645">Protease</keyword>
<dbReference type="Pfam" id="PF15801">
    <property type="entry name" value="zf-C6H2"/>
    <property type="match status" value="1"/>
</dbReference>
<feature type="compositionally biased region" description="Acidic residues" evidence="12">
    <location>
        <begin position="391"/>
        <end position="404"/>
    </location>
</feature>
<dbReference type="AlphaFoldDB" id="A0A9W8HSE7"/>
<evidence type="ECO:0000256" key="2">
    <source>
        <dbReference type="ARBA" id="ARBA00022438"/>
    </source>
</evidence>
<dbReference type="OrthoDB" id="3209743at2759"/>
<feature type="binding site" evidence="9">
    <location>
        <position position="188"/>
    </location>
    <ligand>
        <name>a protein</name>
        <dbReference type="ChEBI" id="CHEBI:16541"/>
    </ligand>
    <ligandPart>
        <name>N-terminal L-methionine residue</name>
        <dbReference type="ChEBI" id="CHEBI:64731"/>
    </ligandPart>
</feature>
<feature type="binding site" evidence="9">
    <location>
        <position position="343"/>
    </location>
    <ligand>
        <name>Zn(2+)</name>
        <dbReference type="ChEBI" id="CHEBI:29105"/>
        <label>3</label>
    </ligand>
</feature>
<dbReference type="SUPFAM" id="SSF55920">
    <property type="entry name" value="Creatinase/aminopeptidase"/>
    <property type="match status" value="1"/>
</dbReference>
<protein>
    <recommendedName>
        <fullName evidence="11">Methionine aminopeptidase</fullName>
        <ecNumber evidence="11">3.4.11.18</ecNumber>
    </recommendedName>
</protein>
<dbReference type="EC" id="3.4.11.18" evidence="11"/>
<comment type="similarity">
    <text evidence="9 10">Belongs to the peptidase M24A family. Methionine aminopeptidase type 1 subfamily.</text>
</comment>
<comment type="catalytic activity">
    <reaction evidence="9 11">
        <text>Release of N-terminal amino acids, preferentially methionine, from peptides and arylamides.</text>
        <dbReference type="EC" id="3.4.11.18"/>
    </reaction>
</comment>
<comment type="subcellular location">
    <subcellularLocation>
        <location evidence="1 9">Cytoplasm</location>
    </subcellularLocation>
</comment>
<evidence type="ECO:0000313" key="14">
    <source>
        <dbReference type="EMBL" id="KAJ2787952.1"/>
    </source>
</evidence>
<evidence type="ECO:0000256" key="3">
    <source>
        <dbReference type="ARBA" id="ARBA00022490"/>
    </source>
</evidence>
<feature type="compositionally biased region" description="Basic and acidic residues" evidence="12">
    <location>
        <begin position="405"/>
        <end position="414"/>
    </location>
</feature>
<feature type="region of interest" description="Disordered" evidence="12">
    <location>
        <begin position="391"/>
        <end position="414"/>
    </location>
</feature>
<evidence type="ECO:0000256" key="5">
    <source>
        <dbReference type="ARBA" id="ARBA00022723"/>
    </source>
</evidence>
<evidence type="ECO:0000313" key="15">
    <source>
        <dbReference type="Proteomes" id="UP001140172"/>
    </source>
</evidence>
<organism evidence="14 15">
    <name type="scientific">Coemansia interrupta</name>
    <dbReference type="NCBI Taxonomy" id="1126814"/>
    <lineage>
        <taxon>Eukaryota</taxon>
        <taxon>Fungi</taxon>
        <taxon>Fungi incertae sedis</taxon>
        <taxon>Zoopagomycota</taxon>
        <taxon>Kickxellomycotina</taxon>
        <taxon>Kickxellomycetes</taxon>
        <taxon>Kickxellales</taxon>
        <taxon>Kickxellaceae</taxon>
        <taxon>Coemansia</taxon>
    </lineage>
</organism>
<feature type="domain" description="C6H2-type" evidence="13">
    <location>
        <begin position="6"/>
        <end position="59"/>
    </location>
</feature>
<evidence type="ECO:0000256" key="1">
    <source>
        <dbReference type="ARBA" id="ARBA00004496"/>
    </source>
</evidence>
<evidence type="ECO:0000256" key="11">
    <source>
        <dbReference type="RuleBase" id="RU003653"/>
    </source>
</evidence>
<comment type="cofactor">
    <cofactor evidence="9">
        <name>Zn(2+)</name>
        <dbReference type="ChEBI" id="CHEBI:29105"/>
    </cofactor>
    <cofactor evidence="9">
        <name>Co(2+)</name>
        <dbReference type="ChEBI" id="CHEBI:48828"/>
    </cofactor>
    <cofactor evidence="9">
        <name>Mn(2+)</name>
        <dbReference type="ChEBI" id="CHEBI:29035"/>
    </cofactor>
    <cofactor evidence="9">
        <name>Fe(2+)</name>
        <dbReference type="ChEBI" id="CHEBI:29033"/>
    </cofactor>
    <text evidence="9">Binds 2 divalent metal cations per subunit. Has a high-affinity and a low affinity metal-binding site. The true nature of the physiological cofactor is under debate. The enzyme is active with zinc, cobalt, manganese or divalent iron ions. Has high activity with zinc; zinc cofactor is transferred into the active site region by the ZNG1 zinc chaperone.</text>
</comment>
<evidence type="ECO:0000256" key="9">
    <source>
        <dbReference type="HAMAP-Rule" id="MF_03174"/>
    </source>
</evidence>